<comment type="caution">
    <text evidence="9">The sequence shown here is derived from an EMBL/GenBank/DDBJ whole genome shotgun (WGS) entry which is preliminary data.</text>
</comment>
<dbReference type="GO" id="GO:0004673">
    <property type="term" value="F:protein histidine kinase activity"/>
    <property type="evidence" value="ECO:0007669"/>
    <property type="project" value="UniProtKB-EC"/>
</dbReference>
<keyword evidence="6" id="KW-0175">Coiled coil</keyword>
<gene>
    <name evidence="9" type="ORF">AS026_32530</name>
</gene>
<accession>A0A109JXX6</accession>
<evidence type="ECO:0000259" key="8">
    <source>
        <dbReference type="SMART" id="SM00387"/>
    </source>
</evidence>
<protein>
    <recommendedName>
        <fullName evidence="2">histidine kinase</fullName>
        <ecNumber evidence="2">2.7.13.3</ecNumber>
    </recommendedName>
</protein>
<sequence length="490" mass="53578">MYPKESVTYVPGDEAATGRGSWAIRFWHSLDLTTQFLLVATLIIGGSMAILGEWLSSQIAANQLRSRAESGALYMEGFLAGHIEEGPDGPRVSAERQQQLDRLLIGTDLATRVEGFRIWERDGTVLYSTDKSLMGKRLPSKDIEQAFAGQVVAQLETGHDDNEDGGQPEQRPLIEIYGPIYRSNVHEVIAVGELYEEAGEFIAQRDRVQRRTWAIVGATTVAIMGLLFLIVRRASRLIRRQSVTLKAQLASAQALAEQNRQLRKTADQARMDASKSNEALLNRIGSDLHDGPIQLLGLLILRLGTPAPKTPGDPADAVGPSNVTRADISPLRLAGQVLTELRELSTGLVLPELENMSLEAALRVAVERHEHATGSIVKARYRGLQKSTAHPLKICLYRVVQEGLNNAFHHAAGRDQRVIAIANEEAITIVISDGGPGFSPTSTTEARRRPLGLQGIRNRVEAFAGSVQIRRRGKGGMQLVTRVPLEINSA</sequence>
<dbReference type="Pfam" id="PF02518">
    <property type="entry name" value="HATPase_c"/>
    <property type="match status" value="1"/>
</dbReference>
<reference evidence="9 10" key="1">
    <citation type="submission" date="2015-11" db="EMBL/GenBank/DDBJ databases">
        <title>Draft Genome Sequence of the Strain BR 10423 (Rhizobium sp.) isolated from nodules of Mimosa pudica.</title>
        <authorList>
            <person name="Barauna A.C."/>
            <person name="Zilli J.E."/>
            <person name="Simoes-Araujo J.L."/>
            <person name="Reis V.M."/>
            <person name="James E.K."/>
            <person name="Reis F.B.Jr."/>
            <person name="Rouws L.F."/>
            <person name="Passos S.R."/>
            <person name="Gois S.R."/>
        </authorList>
    </citation>
    <scope>NUCLEOTIDE SEQUENCE [LARGE SCALE GENOMIC DNA]</scope>
    <source>
        <strain evidence="9 10">BR10423</strain>
    </source>
</reference>
<dbReference type="AlphaFoldDB" id="A0A109JXX6"/>
<evidence type="ECO:0000256" key="1">
    <source>
        <dbReference type="ARBA" id="ARBA00000085"/>
    </source>
</evidence>
<feature type="domain" description="Histidine kinase/HSP90-like ATPase" evidence="8">
    <location>
        <begin position="391"/>
        <end position="487"/>
    </location>
</feature>
<feature type="transmembrane region" description="Helical" evidence="7">
    <location>
        <begin position="36"/>
        <end position="55"/>
    </location>
</feature>
<dbReference type="SUPFAM" id="SSF55874">
    <property type="entry name" value="ATPase domain of HSP90 chaperone/DNA topoisomerase II/histidine kinase"/>
    <property type="match status" value="1"/>
</dbReference>
<organism evidence="9 10">
    <name type="scientific">Rhizobium altiplani</name>
    <dbReference type="NCBI Taxonomy" id="1864509"/>
    <lineage>
        <taxon>Bacteria</taxon>
        <taxon>Pseudomonadati</taxon>
        <taxon>Pseudomonadota</taxon>
        <taxon>Alphaproteobacteria</taxon>
        <taxon>Hyphomicrobiales</taxon>
        <taxon>Rhizobiaceae</taxon>
        <taxon>Rhizobium/Agrobacterium group</taxon>
        <taxon>Rhizobium</taxon>
    </lineage>
</organism>
<feature type="transmembrane region" description="Helical" evidence="7">
    <location>
        <begin position="212"/>
        <end position="231"/>
    </location>
</feature>
<evidence type="ECO:0000256" key="3">
    <source>
        <dbReference type="ARBA" id="ARBA00022679"/>
    </source>
</evidence>
<keyword evidence="3" id="KW-0808">Transferase</keyword>
<keyword evidence="7" id="KW-0472">Membrane</keyword>
<evidence type="ECO:0000256" key="4">
    <source>
        <dbReference type="ARBA" id="ARBA00022777"/>
    </source>
</evidence>
<dbReference type="EMBL" id="LNCD01000033">
    <property type="protein sequence ID" value="KWV56939.1"/>
    <property type="molecule type" value="Genomic_DNA"/>
</dbReference>
<dbReference type="Proteomes" id="UP000068164">
    <property type="component" value="Unassembled WGS sequence"/>
</dbReference>
<evidence type="ECO:0000313" key="9">
    <source>
        <dbReference type="EMBL" id="KWV56939.1"/>
    </source>
</evidence>
<evidence type="ECO:0000256" key="7">
    <source>
        <dbReference type="SAM" id="Phobius"/>
    </source>
</evidence>
<dbReference type="CDD" id="cd16917">
    <property type="entry name" value="HATPase_UhpB-NarQ-NarX-like"/>
    <property type="match status" value="1"/>
</dbReference>
<dbReference type="SMART" id="SM00387">
    <property type="entry name" value="HATPase_c"/>
    <property type="match status" value="1"/>
</dbReference>
<dbReference type="InterPro" id="IPR003594">
    <property type="entry name" value="HATPase_dom"/>
</dbReference>
<dbReference type="EC" id="2.7.13.3" evidence="2"/>
<evidence type="ECO:0000313" key="10">
    <source>
        <dbReference type="Proteomes" id="UP000068164"/>
    </source>
</evidence>
<dbReference type="Gene3D" id="3.30.565.10">
    <property type="entry name" value="Histidine kinase-like ATPase, C-terminal domain"/>
    <property type="match status" value="1"/>
</dbReference>
<evidence type="ECO:0000256" key="2">
    <source>
        <dbReference type="ARBA" id="ARBA00012438"/>
    </source>
</evidence>
<evidence type="ECO:0000256" key="6">
    <source>
        <dbReference type="SAM" id="Coils"/>
    </source>
</evidence>
<keyword evidence="7" id="KW-0812">Transmembrane</keyword>
<comment type="catalytic activity">
    <reaction evidence="1">
        <text>ATP + protein L-histidine = ADP + protein N-phospho-L-histidine.</text>
        <dbReference type="EC" id="2.7.13.3"/>
    </reaction>
</comment>
<dbReference type="PANTHER" id="PTHR24421">
    <property type="entry name" value="NITRATE/NITRITE SENSOR PROTEIN NARX-RELATED"/>
    <property type="match status" value="1"/>
</dbReference>
<proteinExistence type="predicted"/>
<feature type="coiled-coil region" evidence="6">
    <location>
        <begin position="245"/>
        <end position="272"/>
    </location>
</feature>
<dbReference type="OrthoDB" id="9778496at2"/>
<evidence type="ECO:0000256" key="5">
    <source>
        <dbReference type="ARBA" id="ARBA00023012"/>
    </source>
</evidence>
<keyword evidence="4" id="KW-0418">Kinase</keyword>
<dbReference type="RefSeq" id="WP_062369027.1">
    <property type="nucleotide sequence ID" value="NZ_LNCD01000033.1"/>
</dbReference>
<dbReference type="InterPro" id="IPR050482">
    <property type="entry name" value="Sensor_HK_TwoCompSys"/>
</dbReference>
<dbReference type="InterPro" id="IPR036890">
    <property type="entry name" value="HATPase_C_sf"/>
</dbReference>
<keyword evidence="10" id="KW-1185">Reference proteome</keyword>
<dbReference type="PANTHER" id="PTHR24421:SF10">
    <property type="entry name" value="NITRATE_NITRITE SENSOR PROTEIN NARQ"/>
    <property type="match status" value="1"/>
</dbReference>
<keyword evidence="7" id="KW-1133">Transmembrane helix</keyword>
<dbReference type="GO" id="GO:0000160">
    <property type="term" value="P:phosphorelay signal transduction system"/>
    <property type="evidence" value="ECO:0007669"/>
    <property type="project" value="UniProtKB-KW"/>
</dbReference>
<keyword evidence="5" id="KW-0902">Two-component regulatory system</keyword>
<name>A0A109JXX6_9HYPH</name>